<organism evidence="2 4">
    <name type="scientific">Rhodotorula toruloides</name>
    <name type="common">Yeast</name>
    <name type="synonym">Rhodosporidium toruloides</name>
    <dbReference type="NCBI Taxonomy" id="5286"/>
    <lineage>
        <taxon>Eukaryota</taxon>
        <taxon>Fungi</taxon>
        <taxon>Dikarya</taxon>
        <taxon>Basidiomycota</taxon>
        <taxon>Pucciniomycotina</taxon>
        <taxon>Microbotryomycetes</taxon>
        <taxon>Sporidiobolales</taxon>
        <taxon>Sporidiobolaceae</taxon>
        <taxon>Rhodotorula</taxon>
    </lineage>
</organism>
<gene>
    <name evidence="2" type="primary">FGENESH: predicted gene_5.549</name>
    <name evidence="3" type="ORF">AAT19DRAFT_14375</name>
    <name evidence="2" type="ORF">BN2166_0030040</name>
</gene>
<evidence type="ECO:0000313" key="5">
    <source>
        <dbReference type="Proteomes" id="UP000239560"/>
    </source>
</evidence>
<evidence type="ECO:0000313" key="4">
    <source>
        <dbReference type="Proteomes" id="UP000199069"/>
    </source>
</evidence>
<protein>
    <submittedName>
        <fullName evidence="2 3">Proteophosphoglycan 5</fullName>
    </submittedName>
</protein>
<evidence type="ECO:0000313" key="3">
    <source>
        <dbReference type="EMBL" id="PRQ75353.1"/>
    </source>
</evidence>
<accession>A0A0K3CDY8</accession>
<sequence length="412" mass="46071">MSPDIGSAVTLPEPGGKPHFDRLPAELVRHIIEAAASVDETEEGVDEGAGCDADCRGPPSRRRELLRLSRINRRIGRIAQALLWESLQLDLPANRQLVEGAPAYLTDGVKKLKATVKPPRIDDAAYLSPVHEDFAILARLPRLKTLVVVVESFLGDDSTSGFGLSTIDIDLSAKSPLRRLHDLCIVNGTLNFPTTTDKAPLALKRLALCGYLCSKSSLSTLLSTSVLPHLRSLRLAACEEFDLWAGVGWVDLPDPEPELLDQLDFLQFEDHHGEEPPVGWFTSKAPTLCMADREAKHLDKVRYLYINPQPEEDSSWTAFGPPQPEAVFLPRSMDEFADDTGLRDFCEENNIPLVAAEDGRIEPRTDEEWDEFYKCRDATHDKFDFQEAEWSYRTDFILPAFVKYIQSKEQAS</sequence>
<reference evidence="2 4" key="1">
    <citation type="submission" date="2015-07" db="EMBL/GenBank/DDBJ databases">
        <authorList>
            <person name="Cajimat M.N.B."/>
            <person name="Milazzo M.L."/>
            <person name="Fulhorst C.F."/>
        </authorList>
    </citation>
    <scope>NUCLEOTIDE SEQUENCE [LARGE SCALE GENOMIC DNA]</scope>
    <source>
        <strain evidence="2">Single colony</strain>
    </source>
</reference>
<name>A0A0K3CDY8_RHOTO</name>
<dbReference type="EMBL" id="CWKI01000005">
    <property type="protein sequence ID" value="CTR07143.1"/>
    <property type="molecule type" value="Genomic_DNA"/>
</dbReference>
<reference evidence="3 5" key="2">
    <citation type="journal article" date="2018" name="Elife">
        <title>Functional genomics of lipid metabolism in the oleaginous yeast Rhodosporidium toruloides.</title>
        <authorList>
            <person name="Coradetti S.T."/>
            <person name="Pinel D."/>
            <person name="Geiselman G."/>
            <person name="Ito M."/>
            <person name="Mondo S."/>
            <person name="Reilly M.C."/>
            <person name="Cheng Y.F."/>
            <person name="Bauer S."/>
            <person name="Grigoriev I."/>
            <person name="Gladden J.M."/>
            <person name="Simmons B.A."/>
            <person name="Brem R."/>
            <person name="Arkin A.P."/>
            <person name="Skerker J.M."/>
        </authorList>
    </citation>
    <scope>NUCLEOTIDE SEQUENCE [LARGE SCALE GENOMIC DNA]</scope>
    <source>
        <strain evidence="3 5">NBRC 0880</strain>
    </source>
</reference>
<dbReference type="OrthoDB" id="10290142at2759"/>
<dbReference type="Proteomes" id="UP000239560">
    <property type="component" value="Unassembled WGS sequence"/>
</dbReference>
<keyword evidence="4" id="KW-1185">Reference proteome</keyword>
<proteinExistence type="predicted"/>
<evidence type="ECO:0000313" key="2">
    <source>
        <dbReference type="EMBL" id="CTR07143.1"/>
    </source>
</evidence>
<dbReference type="EMBL" id="LCTV02000005">
    <property type="protein sequence ID" value="PRQ75353.1"/>
    <property type="molecule type" value="Genomic_DNA"/>
</dbReference>
<feature type="region of interest" description="Disordered" evidence="1">
    <location>
        <begin position="1"/>
        <end position="20"/>
    </location>
</feature>
<dbReference type="AlphaFoldDB" id="A0A0K3CDY8"/>
<dbReference type="Proteomes" id="UP000199069">
    <property type="component" value="Unassembled WGS sequence"/>
</dbReference>
<evidence type="ECO:0000256" key="1">
    <source>
        <dbReference type="SAM" id="MobiDB-lite"/>
    </source>
</evidence>